<dbReference type="GO" id="GO:0003677">
    <property type="term" value="F:DNA binding"/>
    <property type="evidence" value="ECO:0007669"/>
    <property type="project" value="InterPro"/>
</dbReference>
<dbReference type="Gene3D" id="3.40.50.150">
    <property type="entry name" value="Vaccinia Virus protein VP39"/>
    <property type="match status" value="1"/>
</dbReference>
<keyword evidence="4" id="KW-1185">Reference proteome</keyword>
<gene>
    <name evidence="3" type="ORF">MED297_00010</name>
</gene>
<sequence length="250" mass="27826">MGAPLQLSSEVNMHVLTKTLVSIHNQFGYSSIQYFDWFLDDCLASFGRKITNPPPESCIPVLFELGKQYAEMVIEADPFSDLLGLVYMELGSEYGKKRMGQFFTPDAVSTMCAEMTAPYSLTEPDRLHTLLEPASGAGSMLLVYVRVWLSRFHRVDNLGVYAVDLDSLCARMTALQLLSNCLVHPYDLGEIVVYQGNALADPDCWCRIVLATLPAHFERSDERVSAITPQLAKAQIDRVSTSEDQLGLFA</sequence>
<accession>A4BJV6</accession>
<dbReference type="EMBL" id="AAOE01000038">
    <property type="protein sequence ID" value="EAR07557.1"/>
    <property type="molecule type" value="Genomic_DNA"/>
</dbReference>
<comment type="similarity">
    <text evidence="1">Belongs to the N(4)/N(6)-methyltransferase family.</text>
</comment>
<dbReference type="GO" id="GO:0008170">
    <property type="term" value="F:N-methyltransferase activity"/>
    <property type="evidence" value="ECO:0007669"/>
    <property type="project" value="InterPro"/>
</dbReference>
<dbReference type="InterPro" id="IPR029063">
    <property type="entry name" value="SAM-dependent_MTases_sf"/>
</dbReference>
<evidence type="ECO:0000256" key="1">
    <source>
        <dbReference type="ARBA" id="ARBA00006594"/>
    </source>
</evidence>
<proteinExistence type="inferred from homology"/>
<evidence type="ECO:0000259" key="2">
    <source>
        <dbReference type="Pfam" id="PF02384"/>
    </source>
</evidence>
<dbReference type="HOGENOM" id="CLU_1110681_0_0_6"/>
<dbReference type="InterPro" id="IPR003356">
    <property type="entry name" value="DNA_methylase_A-5"/>
</dbReference>
<protein>
    <recommendedName>
        <fullName evidence="2">DNA methylase adenine-specific domain-containing protein</fullName>
    </recommendedName>
</protein>
<organism evidence="3 4">
    <name type="scientific">Reinekea blandensis MED297</name>
    <dbReference type="NCBI Taxonomy" id="314283"/>
    <lineage>
        <taxon>Bacteria</taxon>
        <taxon>Pseudomonadati</taxon>
        <taxon>Pseudomonadota</taxon>
        <taxon>Gammaproteobacteria</taxon>
        <taxon>Oceanospirillales</taxon>
        <taxon>Saccharospirillaceae</taxon>
        <taxon>Reinekea</taxon>
    </lineage>
</organism>
<evidence type="ECO:0000313" key="4">
    <source>
        <dbReference type="Proteomes" id="UP000005953"/>
    </source>
</evidence>
<dbReference type="AlphaFoldDB" id="A4BJV6"/>
<feature type="domain" description="DNA methylase adenine-specific" evidence="2">
    <location>
        <begin position="81"/>
        <end position="203"/>
    </location>
</feature>
<dbReference type="SUPFAM" id="SSF53335">
    <property type="entry name" value="S-adenosyl-L-methionine-dependent methyltransferases"/>
    <property type="match status" value="1"/>
</dbReference>
<dbReference type="Proteomes" id="UP000005953">
    <property type="component" value="Unassembled WGS sequence"/>
</dbReference>
<reference evidence="3 4" key="1">
    <citation type="submission" date="2006-02" db="EMBL/GenBank/DDBJ databases">
        <authorList>
            <person name="Pinhassi J."/>
            <person name="Pedros-Alio C."/>
            <person name="Ferriera S."/>
            <person name="Johnson J."/>
            <person name="Kravitz S."/>
            <person name="Halpern A."/>
            <person name="Remington K."/>
            <person name="Beeson K."/>
            <person name="Tran B."/>
            <person name="Rogers Y.-H."/>
            <person name="Friedman R."/>
            <person name="Venter J.C."/>
        </authorList>
    </citation>
    <scope>NUCLEOTIDE SEQUENCE [LARGE SCALE GENOMIC DNA]</scope>
    <source>
        <strain evidence="3 4">MED297</strain>
    </source>
</reference>
<evidence type="ECO:0000313" key="3">
    <source>
        <dbReference type="EMBL" id="EAR07557.1"/>
    </source>
</evidence>
<dbReference type="STRING" id="314283.MED297_00010"/>
<dbReference type="PRINTS" id="PR00507">
    <property type="entry name" value="N12N6MTFRASE"/>
</dbReference>
<comment type="caution">
    <text evidence="3">The sequence shown here is derived from an EMBL/GenBank/DDBJ whole genome shotgun (WGS) entry which is preliminary data.</text>
</comment>
<name>A4BJV6_9GAMM</name>
<dbReference type="Pfam" id="PF02384">
    <property type="entry name" value="N6_Mtase"/>
    <property type="match status" value="1"/>
</dbReference>